<evidence type="ECO:0000313" key="3">
    <source>
        <dbReference type="Proteomes" id="UP000192599"/>
    </source>
</evidence>
<dbReference type="InterPro" id="IPR006998">
    <property type="entry name" value="DltD"/>
</dbReference>
<dbReference type="EMBL" id="LNTC01000010">
    <property type="protein sequence ID" value="OQR42093.1"/>
    <property type="molecule type" value="Genomic_DNA"/>
</dbReference>
<name>A0A1V9VDR2_9BACT</name>
<feature type="transmembrane region" description="Helical" evidence="1">
    <location>
        <begin position="6"/>
        <end position="25"/>
    </location>
</feature>
<evidence type="ECO:0000256" key="1">
    <source>
        <dbReference type="SAM" id="Phobius"/>
    </source>
</evidence>
<reference evidence="2 3" key="1">
    <citation type="submission" date="2017-04" db="EMBL/GenBank/DDBJ databases">
        <title>Accumulation and expression of multiple antibiotic resistance genes in Arcobacter cryaerophilus that thrives in sewage.</title>
        <authorList>
            <person name="Millar J.A."/>
            <person name="Raghavan R."/>
        </authorList>
    </citation>
    <scope>NUCLEOTIDE SEQUENCE [LARGE SCALE GENOMIC DNA]</scope>
    <source>
        <strain evidence="2 3">AZT-1</strain>
    </source>
</reference>
<gene>
    <name evidence="2" type="ORF">AS859_01655</name>
</gene>
<keyword evidence="1" id="KW-0472">Membrane</keyword>
<dbReference type="PANTHER" id="PTHR40039:SF1">
    <property type="entry name" value="PROTEIN DLTD"/>
    <property type="match status" value="1"/>
</dbReference>
<organism evidence="2 3">
    <name type="scientific">Aliarcobacter cryaerophilus</name>
    <dbReference type="NCBI Taxonomy" id="28198"/>
    <lineage>
        <taxon>Bacteria</taxon>
        <taxon>Pseudomonadati</taxon>
        <taxon>Campylobacterota</taxon>
        <taxon>Epsilonproteobacteria</taxon>
        <taxon>Campylobacterales</taxon>
        <taxon>Arcobacteraceae</taxon>
        <taxon>Aliarcobacter</taxon>
    </lineage>
</organism>
<dbReference type="RefSeq" id="WP_066404526.1">
    <property type="nucleotide sequence ID" value="NZ_JAMXDH010000003.1"/>
</dbReference>
<dbReference type="Proteomes" id="UP000192599">
    <property type="component" value="Unassembled WGS sequence"/>
</dbReference>
<keyword evidence="1" id="KW-0812">Transmembrane</keyword>
<sequence>MNNRLVLNISALFSAFFVVFIILFFTKDRLFEYYFTYLESLKKTVELQSDLESGKIVLFGSSELVFYPNQKFLPQNFFNNDLKIPLRVQGNEGHQSFVILSQLAAFDNKKVRENAKVVVLLSPSWFTGSSDNGLTMAKFLEYMNLGMMNKLYFEGQTQDKYKFLISDYIQNNISYIKDPTFIYQTPYKEMKDEYINNKIKKFMIEKFDEKYVKSQDIKYFKQDLNFDDLKNEAKNIEISSSNNNLGINNEYYSKYVEPQIAKNSFPFEIVIPPSLEKNEEYQDFLDLLDFLDSYKIKPLFIMQDLHPYVFSKNRENANLLMETIKSKVLEHNFEYMDMWTYKKEDYEIGTLTDIVHFGELGWVKANQKIVDYFVK</sequence>
<dbReference type="AlphaFoldDB" id="A0A1V9VDR2"/>
<dbReference type="PANTHER" id="PTHR40039">
    <property type="entry name" value="PROTEIN DLTD"/>
    <property type="match status" value="1"/>
</dbReference>
<comment type="caution">
    <text evidence="2">The sequence shown here is derived from an EMBL/GenBank/DDBJ whole genome shotgun (WGS) entry which is preliminary data.</text>
</comment>
<protein>
    <submittedName>
        <fullName evidence="2">DltD</fullName>
    </submittedName>
</protein>
<keyword evidence="1" id="KW-1133">Transmembrane helix</keyword>
<evidence type="ECO:0000313" key="2">
    <source>
        <dbReference type="EMBL" id="OQR42093.1"/>
    </source>
</evidence>
<dbReference type="Pfam" id="PF04914">
    <property type="entry name" value="DltD"/>
    <property type="match status" value="1"/>
</dbReference>
<proteinExistence type="predicted"/>
<accession>A0A1V9VDR2</accession>